<comment type="caution">
    <text evidence="8">The sequence shown here is derived from an EMBL/GenBank/DDBJ whole genome shotgun (WGS) entry which is preliminary data.</text>
</comment>
<evidence type="ECO:0000256" key="1">
    <source>
        <dbReference type="ARBA" id="ARBA00004141"/>
    </source>
</evidence>
<name>A0A1Q9DKN9_SYMMI</name>
<dbReference type="Proteomes" id="UP000186817">
    <property type="component" value="Unassembled WGS sequence"/>
</dbReference>
<protein>
    <submittedName>
        <fullName evidence="8">Aquaporin Z</fullName>
    </submittedName>
</protein>
<dbReference type="InterPro" id="IPR000425">
    <property type="entry name" value="MIP"/>
</dbReference>
<dbReference type="PANTHER" id="PTHR19139:SF199">
    <property type="entry name" value="MIP17260P"/>
    <property type="match status" value="1"/>
</dbReference>
<organism evidence="8 9">
    <name type="scientific">Symbiodinium microadriaticum</name>
    <name type="common">Dinoflagellate</name>
    <name type="synonym">Zooxanthella microadriatica</name>
    <dbReference type="NCBI Taxonomy" id="2951"/>
    <lineage>
        <taxon>Eukaryota</taxon>
        <taxon>Sar</taxon>
        <taxon>Alveolata</taxon>
        <taxon>Dinophyceae</taxon>
        <taxon>Suessiales</taxon>
        <taxon>Symbiodiniaceae</taxon>
        <taxon>Symbiodinium</taxon>
    </lineage>
</organism>
<accession>A0A1Q9DKN9</accession>
<proteinExistence type="inferred from homology"/>
<comment type="subcellular location">
    <subcellularLocation>
        <location evidence="1">Membrane</location>
        <topology evidence="1">Multi-pass membrane protein</topology>
    </subcellularLocation>
</comment>
<comment type="similarity">
    <text evidence="2 6">Belongs to the MIP/aquaporin (TC 1.A.8) family.</text>
</comment>
<dbReference type="GO" id="GO:0015250">
    <property type="term" value="F:water channel activity"/>
    <property type="evidence" value="ECO:0007669"/>
    <property type="project" value="TreeGrafter"/>
</dbReference>
<keyword evidence="6" id="KW-0813">Transport</keyword>
<evidence type="ECO:0000313" key="8">
    <source>
        <dbReference type="EMBL" id="OLP95757.1"/>
    </source>
</evidence>
<evidence type="ECO:0000256" key="4">
    <source>
        <dbReference type="ARBA" id="ARBA00022989"/>
    </source>
</evidence>
<dbReference type="InterPro" id="IPR034294">
    <property type="entry name" value="Aquaporin_transptr"/>
</dbReference>
<keyword evidence="9" id="KW-1185">Reference proteome</keyword>
<dbReference type="Gene3D" id="1.20.1080.10">
    <property type="entry name" value="Glycerol uptake facilitator protein"/>
    <property type="match status" value="1"/>
</dbReference>
<dbReference type="GO" id="GO:0005886">
    <property type="term" value="C:plasma membrane"/>
    <property type="evidence" value="ECO:0007669"/>
    <property type="project" value="TreeGrafter"/>
</dbReference>
<keyword evidence="3 6" id="KW-0812">Transmembrane</keyword>
<dbReference type="EMBL" id="LSRX01000491">
    <property type="protein sequence ID" value="OLP95757.1"/>
    <property type="molecule type" value="Genomic_DNA"/>
</dbReference>
<feature type="transmembrane region" description="Helical" evidence="7">
    <location>
        <begin position="159"/>
        <end position="178"/>
    </location>
</feature>
<feature type="transmembrane region" description="Helical" evidence="7">
    <location>
        <begin position="124"/>
        <end position="147"/>
    </location>
</feature>
<evidence type="ECO:0000256" key="3">
    <source>
        <dbReference type="ARBA" id="ARBA00022692"/>
    </source>
</evidence>
<feature type="transmembrane region" description="Helical" evidence="7">
    <location>
        <begin position="198"/>
        <end position="220"/>
    </location>
</feature>
<dbReference type="InterPro" id="IPR023271">
    <property type="entry name" value="Aquaporin-like"/>
</dbReference>
<evidence type="ECO:0000256" key="7">
    <source>
        <dbReference type="SAM" id="Phobius"/>
    </source>
</evidence>
<dbReference type="SUPFAM" id="SSF81338">
    <property type="entry name" value="Aquaporin-like"/>
    <property type="match status" value="1"/>
</dbReference>
<keyword evidence="4 7" id="KW-1133">Transmembrane helix</keyword>
<feature type="transmembrane region" description="Helical" evidence="7">
    <location>
        <begin position="31"/>
        <end position="59"/>
    </location>
</feature>
<dbReference type="Pfam" id="PF00230">
    <property type="entry name" value="MIP"/>
    <property type="match status" value="1"/>
</dbReference>
<evidence type="ECO:0000256" key="2">
    <source>
        <dbReference type="ARBA" id="ARBA00006175"/>
    </source>
</evidence>
<evidence type="ECO:0000313" key="9">
    <source>
        <dbReference type="Proteomes" id="UP000186817"/>
    </source>
</evidence>
<evidence type="ECO:0000256" key="6">
    <source>
        <dbReference type="RuleBase" id="RU000477"/>
    </source>
</evidence>
<sequence>MSGCRSSPLLVNVFFLARSARIHSSRCPSSFIVLIVNLMNDVVIMVIILIIIVIIVIIITSNAITISSLIMVSVSGHFDGVTQHQDSSGFGGSGLHQNTGWTWNGVGTGIRDFGVRGTRVLDTLALLVGVCEYFYTFMLTFVVLNVAAAKKNVEEKGQYYGLAIGFTVIAGAYGGGFISGGCFNPAVALALDITSALVYSAASSYIVFELLAAVISAFIFSKIRPEDFQKPLSTGKATEQLLSEFVGTFMLARMIYATGDVSGRSILRTATLSFVSPGVTLALLR</sequence>
<dbReference type="OrthoDB" id="3222at2759"/>
<reference evidence="8 9" key="1">
    <citation type="submission" date="2016-02" db="EMBL/GenBank/DDBJ databases">
        <title>Genome analysis of coral dinoflagellate symbionts highlights evolutionary adaptations to a symbiotic lifestyle.</title>
        <authorList>
            <person name="Aranda M."/>
            <person name="Li Y."/>
            <person name="Liew Y.J."/>
            <person name="Baumgarten S."/>
            <person name="Simakov O."/>
            <person name="Wilson M."/>
            <person name="Piel J."/>
            <person name="Ashoor H."/>
            <person name="Bougouffa S."/>
            <person name="Bajic V.B."/>
            <person name="Ryu T."/>
            <person name="Ravasi T."/>
            <person name="Bayer T."/>
            <person name="Micklem G."/>
            <person name="Kim H."/>
            <person name="Bhak J."/>
            <person name="Lajeunesse T.C."/>
            <person name="Voolstra C.R."/>
        </authorList>
    </citation>
    <scope>NUCLEOTIDE SEQUENCE [LARGE SCALE GENOMIC DNA]</scope>
    <source>
        <strain evidence="8 9">CCMP2467</strain>
    </source>
</reference>
<evidence type="ECO:0000256" key="5">
    <source>
        <dbReference type="ARBA" id="ARBA00023136"/>
    </source>
</evidence>
<gene>
    <name evidence="8" type="primary">aqpZ</name>
    <name evidence="8" type="ORF">AK812_SmicGene22067</name>
</gene>
<dbReference type="PRINTS" id="PR00783">
    <property type="entry name" value="MINTRINSICP"/>
</dbReference>
<dbReference type="PANTHER" id="PTHR19139">
    <property type="entry name" value="AQUAPORIN TRANSPORTER"/>
    <property type="match status" value="1"/>
</dbReference>
<keyword evidence="5 7" id="KW-0472">Membrane</keyword>
<dbReference type="AlphaFoldDB" id="A0A1Q9DKN9"/>